<dbReference type="EMBL" id="CP120628">
    <property type="protein sequence ID" value="WEW58967.1"/>
    <property type="molecule type" value="Genomic_DNA"/>
</dbReference>
<protein>
    <recommendedName>
        <fullName evidence="3">Protein kinase domain-containing protein</fullName>
    </recommendedName>
</protein>
<evidence type="ECO:0008006" key="3">
    <source>
        <dbReference type="Google" id="ProtNLM"/>
    </source>
</evidence>
<proteinExistence type="predicted"/>
<evidence type="ECO:0000313" key="2">
    <source>
        <dbReference type="Proteomes" id="UP001219355"/>
    </source>
</evidence>
<dbReference type="Gene3D" id="1.10.510.10">
    <property type="entry name" value="Transferase(Phosphotransferase) domain 1"/>
    <property type="match status" value="1"/>
</dbReference>
<organism evidence="1 2">
    <name type="scientific">Emydomyces testavorans</name>
    <dbReference type="NCBI Taxonomy" id="2070801"/>
    <lineage>
        <taxon>Eukaryota</taxon>
        <taxon>Fungi</taxon>
        <taxon>Dikarya</taxon>
        <taxon>Ascomycota</taxon>
        <taxon>Pezizomycotina</taxon>
        <taxon>Eurotiomycetes</taxon>
        <taxon>Eurotiomycetidae</taxon>
        <taxon>Onygenales</taxon>
        <taxon>Nannizziopsiaceae</taxon>
        <taxon>Emydomyces</taxon>
    </lineage>
</organism>
<dbReference type="Proteomes" id="UP001219355">
    <property type="component" value="Chromosome 2"/>
</dbReference>
<sequence length="295" mass="33500">MASPAHTVPKSELEVLNQLISDEIGLYRIRARNRVHYLKIEADVFAEETMCRPYLLIPELPEFPDDDWTQMDICRSSGSLKWSLSYEPLPEVTSIWHPKKVDVLSLKILDRIRSGVHEVLYDDNGNGHQGNTAIAKIACFRWQIRSVNIETWVYSQLHEAAGRGSESGGSTDINAGCSTHQLFPTFLAHLTENGRVIGMLLERVEGEFASIEDLPACEDVVRRFHHLSNLIHGDVNRHNFLVDREKDTVRVIDFEHCEPYEESQARQELESLPAELSETTGRGGVIVKVLEEEEI</sequence>
<dbReference type="InterPro" id="IPR011009">
    <property type="entry name" value="Kinase-like_dom_sf"/>
</dbReference>
<keyword evidence="2" id="KW-1185">Reference proteome</keyword>
<dbReference type="Pfam" id="PF06293">
    <property type="entry name" value="Kdo"/>
    <property type="match status" value="1"/>
</dbReference>
<dbReference type="AlphaFoldDB" id="A0AAF0DI36"/>
<reference evidence="1" key="1">
    <citation type="submission" date="2023-03" db="EMBL/GenBank/DDBJ databases">
        <title>Emydomyces testavorans Genome Sequence.</title>
        <authorList>
            <person name="Hoyer L."/>
        </authorList>
    </citation>
    <scope>NUCLEOTIDE SEQUENCE</scope>
    <source>
        <strain evidence="1">16-2883</strain>
    </source>
</reference>
<evidence type="ECO:0000313" key="1">
    <source>
        <dbReference type="EMBL" id="WEW58967.1"/>
    </source>
</evidence>
<gene>
    <name evidence="1" type="ORF">PRK78_004435</name>
</gene>
<dbReference type="SUPFAM" id="SSF56112">
    <property type="entry name" value="Protein kinase-like (PK-like)"/>
    <property type="match status" value="1"/>
</dbReference>
<name>A0AAF0DI36_9EURO</name>
<accession>A0AAF0DI36</accession>